<dbReference type="SUPFAM" id="SSF55874">
    <property type="entry name" value="ATPase domain of HSP90 chaperone/DNA topoisomerase II/histidine kinase"/>
    <property type="match status" value="1"/>
</dbReference>
<sequence>MIQIPASKPLQAPLDALWQAPVIIAVILAGELLAATLALAPGIESGRWVYFGLSSLVIQWISLPTLGALYLIRTPLSRLRPQQVAQAALAALLIVTGLICLLIQSLTHDVMPIPRNDWMSLWLQFTGIALAMGILSLVIFQNHWNARQLAVRAKQAELEALQARIHPHFLFNTLNTGIALLHQRPEAAEQLLLDLADLFRAALAGPPAMKLAEELALTERYLKIEALRFGKRLRIAWQLPSPLPDIEVPTLSIQTLAENAIRHGVEPSANGGEVLVRVVTYEDRIELSVTNDVPSTPLDTSIGHRIGLNAVRSRLDSLTDGKGRLDTDISDGRHLATIVMPLIHQRSQTQENNL</sequence>
<dbReference type="InterPro" id="IPR050640">
    <property type="entry name" value="Bact_2-comp_sensor_kinase"/>
</dbReference>
<feature type="transmembrane region" description="Helical" evidence="1">
    <location>
        <begin position="118"/>
        <end position="140"/>
    </location>
</feature>
<keyword evidence="1" id="KW-0472">Membrane</keyword>
<feature type="domain" description="Signal transduction histidine kinase internal region" evidence="2">
    <location>
        <begin position="156"/>
        <end position="233"/>
    </location>
</feature>
<dbReference type="RefSeq" id="WP_349655555.1">
    <property type="nucleotide sequence ID" value="NZ_CP144460.1"/>
</dbReference>
<dbReference type="EMBL" id="CP144460">
    <property type="protein sequence ID" value="XBS36443.1"/>
    <property type="molecule type" value="Genomic_DNA"/>
</dbReference>
<reference evidence="3" key="1">
    <citation type="submission" date="2024-02" db="EMBL/GenBank/DDBJ databases">
        <title>Complete genome sequence of Xanthomonas sp. 10-10.</title>
        <authorList>
            <person name="Biessy A."/>
            <person name="Ciotola M."/>
            <person name="Cadieux M."/>
            <person name="Soufiane B."/>
            <person name="Laforest M."/>
            <person name="Filion M."/>
        </authorList>
    </citation>
    <scope>NUCLEOTIDE SEQUENCE</scope>
    <source>
        <strain evidence="3">10-10</strain>
    </source>
</reference>
<keyword evidence="3" id="KW-0808">Transferase</keyword>
<keyword evidence="1" id="KW-1133">Transmembrane helix</keyword>
<evidence type="ECO:0000256" key="1">
    <source>
        <dbReference type="SAM" id="Phobius"/>
    </source>
</evidence>
<dbReference type="PANTHER" id="PTHR34220">
    <property type="entry name" value="SENSOR HISTIDINE KINASE YPDA"/>
    <property type="match status" value="1"/>
</dbReference>
<feature type="transmembrane region" description="Helical" evidence="1">
    <location>
        <begin position="84"/>
        <end position="106"/>
    </location>
</feature>
<accession>A0AAU7P4Y2</accession>
<proteinExistence type="predicted"/>
<evidence type="ECO:0000259" key="2">
    <source>
        <dbReference type="Pfam" id="PF06580"/>
    </source>
</evidence>
<keyword evidence="3" id="KW-0418">Kinase</keyword>
<dbReference type="Pfam" id="PF06580">
    <property type="entry name" value="His_kinase"/>
    <property type="match status" value="1"/>
</dbReference>
<dbReference type="GO" id="GO:0000155">
    <property type="term" value="F:phosphorelay sensor kinase activity"/>
    <property type="evidence" value="ECO:0007669"/>
    <property type="project" value="InterPro"/>
</dbReference>
<dbReference type="PANTHER" id="PTHR34220:SF7">
    <property type="entry name" value="SENSOR HISTIDINE KINASE YPDA"/>
    <property type="match status" value="1"/>
</dbReference>
<organism evidence="3">
    <name type="scientific">Xanthomonas sp. 10-10</name>
    <dbReference type="NCBI Taxonomy" id="3115848"/>
    <lineage>
        <taxon>Bacteria</taxon>
        <taxon>Pseudomonadati</taxon>
        <taxon>Pseudomonadota</taxon>
        <taxon>Gammaproteobacteria</taxon>
        <taxon>Lysobacterales</taxon>
        <taxon>Lysobacteraceae</taxon>
        <taxon>Xanthomonas</taxon>
    </lineage>
</organism>
<gene>
    <name evidence="3" type="ORF">VZ068_13195</name>
</gene>
<dbReference type="AlphaFoldDB" id="A0AAU7P4Y2"/>
<protein>
    <submittedName>
        <fullName evidence="3">Histidine kinase</fullName>
    </submittedName>
</protein>
<dbReference type="InterPro" id="IPR010559">
    <property type="entry name" value="Sig_transdc_His_kin_internal"/>
</dbReference>
<feature type="transmembrane region" description="Helical" evidence="1">
    <location>
        <begin position="49"/>
        <end position="72"/>
    </location>
</feature>
<feature type="transmembrane region" description="Helical" evidence="1">
    <location>
        <begin position="21"/>
        <end position="43"/>
    </location>
</feature>
<keyword evidence="1" id="KW-0812">Transmembrane</keyword>
<evidence type="ECO:0000313" key="3">
    <source>
        <dbReference type="EMBL" id="XBS36443.1"/>
    </source>
</evidence>
<name>A0AAU7P4Y2_9XANT</name>
<dbReference type="InterPro" id="IPR036890">
    <property type="entry name" value="HATPase_C_sf"/>
</dbReference>
<dbReference type="GO" id="GO:0016020">
    <property type="term" value="C:membrane"/>
    <property type="evidence" value="ECO:0007669"/>
    <property type="project" value="InterPro"/>
</dbReference>
<dbReference type="Gene3D" id="3.30.565.10">
    <property type="entry name" value="Histidine kinase-like ATPase, C-terminal domain"/>
    <property type="match status" value="1"/>
</dbReference>